<dbReference type="EMBL" id="LBMM01003804">
    <property type="protein sequence ID" value="KMQ93114.1"/>
    <property type="molecule type" value="Genomic_DNA"/>
</dbReference>
<feature type="compositionally biased region" description="Basic and acidic residues" evidence="1">
    <location>
        <begin position="90"/>
        <end position="99"/>
    </location>
</feature>
<organism evidence="2 3">
    <name type="scientific">Lasius niger</name>
    <name type="common">Black garden ant</name>
    <dbReference type="NCBI Taxonomy" id="67767"/>
    <lineage>
        <taxon>Eukaryota</taxon>
        <taxon>Metazoa</taxon>
        <taxon>Ecdysozoa</taxon>
        <taxon>Arthropoda</taxon>
        <taxon>Hexapoda</taxon>
        <taxon>Insecta</taxon>
        <taxon>Pterygota</taxon>
        <taxon>Neoptera</taxon>
        <taxon>Endopterygota</taxon>
        <taxon>Hymenoptera</taxon>
        <taxon>Apocrita</taxon>
        <taxon>Aculeata</taxon>
        <taxon>Formicoidea</taxon>
        <taxon>Formicidae</taxon>
        <taxon>Formicinae</taxon>
        <taxon>Lasius</taxon>
        <taxon>Lasius</taxon>
    </lineage>
</organism>
<dbReference type="PaxDb" id="67767-A0A0J7KSB1"/>
<name>A0A0J7KSB1_LASNI</name>
<evidence type="ECO:0000256" key="1">
    <source>
        <dbReference type="SAM" id="MobiDB-lite"/>
    </source>
</evidence>
<proteinExistence type="predicted"/>
<gene>
    <name evidence="2" type="ORF">RF55_6811</name>
</gene>
<sequence length="115" mass="12696">MSLEKTASYLLEVHVPYNQISEDTPQQSALRENALTAPDTADAALFMEAEVTKVVKTFKNNNKAPGPCDPVEDRGQETSFLEAEAVLETESNRTKDEARVQTTEQPKVESTGHET</sequence>
<comment type="caution">
    <text evidence="2">The sequence shown here is derived from an EMBL/GenBank/DDBJ whole genome shotgun (WGS) entry which is preliminary data.</text>
</comment>
<dbReference type="AlphaFoldDB" id="A0A0J7KSB1"/>
<feature type="compositionally biased region" description="Basic and acidic residues" evidence="1">
    <location>
        <begin position="106"/>
        <end position="115"/>
    </location>
</feature>
<reference evidence="2 3" key="1">
    <citation type="submission" date="2015-04" db="EMBL/GenBank/DDBJ databases">
        <title>Lasius niger genome sequencing.</title>
        <authorList>
            <person name="Konorov E.A."/>
            <person name="Nikitin M.A."/>
            <person name="Kirill M.V."/>
            <person name="Chang P."/>
        </authorList>
    </citation>
    <scope>NUCLEOTIDE SEQUENCE [LARGE SCALE GENOMIC DNA]</scope>
    <source>
        <tissue evidence="2">Whole</tissue>
    </source>
</reference>
<evidence type="ECO:0000313" key="2">
    <source>
        <dbReference type="EMBL" id="KMQ93114.1"/>
    </source>
</evidence>
<dbReference type="Proteomes" id="UP000036403">
    <property type="component" value="Unassembled WGS sequence"/>
</dbReference>
<protein>
    <submittedName>
        <fullName evidence="2">Uncharacterized protein</fullName>
    </submittedName>
</protein>
<feature type="region of interest" description="Disordered" evidence="1">
    <location>
        <begin position="87"/>
        <end position="115"/>
    </location>
</feature>
<evidence type="ECO:0000313" key="3">
    <source>
        <dbReference type="Proteomes" id="UP000036403"/>
    </source>
</evidence>
<keyword evidence="3" id="KW-1185">Reference proteome</keyword>
<accession>A0A0J7KSB1</accession>